<dbReference type="RefSeq" id="WP_246914666.1">
    <property type="nucleotide sequence ID" value="NZ_JALJRB010000039.1"/>
</dbReference>
<keyword evidence="3" id="KW-0285">Flavoprotein</keyword>
<evidence type="ECO:0000256" key="2">
    <source>
        <dbReference type="ARBA" id="ARBA00010790"/>
    </source>
</evidence>
<proteinExistence type="inferred from homology"/>
<comment type="similarity">
    <text evidence="2">Belongs to the GMC oxidoreductase family.</text>
</comment>
<gene>
    <name evidence="7" type="ORF">MRX98_20680</name>
</gene>
<keyword evidence="5" id="KW-0560">Oxidoreductase</keyword>
<keyword evidence="4" id="KW-0274">FAD</keyword>
<name>A0AA41R610_9BACT</name>
<dbReference type="Proteomes" id="UP001165427">
    <property type="component" value="Unassembled WGS sequence"/>
</dbReference>
<protein>
    <submittedName>
        <fullName evidence="7">GMC oxidoreductase</fullName>
    </submittedName>
</protein>
<organism evidence="7 8">
    <name type="scientific">Desulfatitalea alkaliphila</name>
    <dbReference type="NCBI Taxonomy" id="2929485"/>
    <lineage>
        <taxon>Bacteria</taxon>
        <taxon>Pseudomonadati</taxon>
        <taxon>Thermodesulfobacteriota</taxon>
        <taxon>Desulfobacteria</taxon>
        <taxon>Desulfobacterales</taxon>
        <taxon>Desulfosarcinaceae</taxon>
        <taxon>Desulfatitalea</taxon>
    </lineage>
</organism>
<dbReference type="InterPro" id="IPR036188">
    <property type="entry name" value="FAD/NAD-bd_sf"/>
</dbReference>
<reference evidence="7" key="1">
    <citation type="submission" date="2022-04" db="EMBL/GenBank/DDBJ databases">
        <title>Desulfatitalea alkaliphila sp. nov., a novel anaerobic sulfate-reducing bacterium isolated from terrestrial mud volcano, Taman Peninsula, Russia.</title>
        <authorList>
            <person name="Khomyakova M.A."/>
            <person name="Merkel A.Y."/>
            <person name="Slobodkin A.I."/>
        </authorList>
    </citation>
    <scope>NUCLEOTIDE SEQUENCE</scope>
    <source>
        <strain evidence="7">M08but</strain>
    </source>
</reference>
<evidence type="ECO:0000256" key="3">
    <source>
        <dbReference type="ARBA" id="ARBA00022630"/>
    </source>
</evidence>
<evidence type="ECO:0000256" key="5">
    <source>
        <dbReference type="ARBA" id="ARBA00023002"/>
    </source>
</evidence>
<dbReference type="InterPro" id="IPR051473">
    <property type="entry name" value="P2Ox-like"/>
</dbReference>
<comment type="cofactor">
    <cofactor evidence="1">
        <name>FAD</name>
        <dbReference type="ChEBI" id="CHEBI:57692"/>
    </cofactor>
</comment>
<dbReference type="Pfam" id="PF05199">
    <property type="entry name" value="GMC_oxred_C"/>
    <property type="match status" value="1"/>
</dbReference>
<dbReference type="AlphaFoldDB" id="A0AA41R610"/>
<keyword evidence="8" id="KW-1185">Reference proteome</keyword>
<feature type="domain" description="Glucose-methanol-choline oxidoreductase C-terminal" evidence="6">
    <location>
        <begin position="397"/>
        <end position="450"/>
    </location>
</feature>
<dbReference type="PANTHER" id="PTHR42784:SF1">
    <property type="entry name" value="PYRANOSE 2-OXIDASE"/>
    <property type="match status" value="1"/>
</dbReference>
<evidence type="ECO:0000256" key="1">
    <source>
        <dbReference type="ARBA" id="ARBA00001974"/>
    </source>
</evidence>
<comment type="caution">
    <text evidence="7">The sequence shown here is derived from an EMBL/GenBank/DDBJ whole genome shotgun (WGS) entry which is preliminary data.</text>
</comment>
<evidence type="ECO:0000313" key="7">
    <source>
        <dbReference type="EMBL" id="MCJ8503004.1"/>
    </source>
</evidence>
<dbReference type="EMBL" id="JALJRB010000039">
    <property type="protein sequence ID" value="MCJ8503004.1"/>
    <property type="molecule type" value="Genomic_DNA"/>
</dbReference>
<dbReference type="InterPro" id="IPR007867">
    <property type="entry name" value="GMC_OxRtase_C"/>
</dbReference>
<evidence type="ECO:0000313" key="8">
    <source>
        <dbReference type="Proteomes" id="UP001165427"/>
    </source>
</evidence>
<evidence type="ECO:0000259" key="6">
    <source>
        <dbReference type="Pfam" id="PF05199"/>
    </source>
</evidence>
<dbReference type="GO" id="GO:0016614">
    <property type="term" value="F:oxidoreductase activity, acting on CH-OH group of donors"/>
    <property type="evidence" value="ECO:0007669"/>
    <property type="project" value="InterPro"/>
</dbReference>
<sequence length="461" mass="50402">MKKKVVIIGSGLAGTLICNLLTDVCDVTLLELGQKAGISYPHLDHVGKHFGAVKTFCFGQGGTTNLWDNGLIPIDPRDVQSRTFEQVLLGARPYIDRTAALLFFSRLGYSNVYESVRTELSRVADSIGAFPSGVDCLLYPKRHKALRVDDRVSAFYGVGSIDFVAEKGRITSLRFSHGDGIQSVFPDTVIVCAGSLGTPRLASQILAAAGYPSDQPGLGLMDHPMGFVGKVKVKSEFRARIQDMACLDKGDYLCRTALRLKSDCGRYTGCAFFRPALTMQNRISIYKYKSLLGASSGMARVRAAFSPNLFHPDILAEIYSHLLGVQLRSRIFNLLVLFEQKRGLSRVSYDGGTIKVDWRVTDEELAIYNSMLGKLKAMLEPVAQELVIKTPLPADWLWSAAHHSGTISLGDPPEGLVDKDLKLHGCDNAFVCDASVIQEHSYANTGLTIGQLALRLADHLS</sequence>
<dbReference type="SUPFAM" id="SSF51905">
    <property type="entry name" value="FAD/NAD(P)-binding domain"/>
    <property type="match status" value="1"/>
</dbReference>
<evidence type="ECO:0000256" key="4">
    <source>
        <dbReference type="ARBA" id="ARBA00022827"/>
    </source>
</evidence>
<accession>A0AA41R610</accession>
<dbReference type="PANTHER" id="PTHR42784">
    <property type="entry name" value="PYRANOSE 2-OXIDASE"/>
    <property type="match status" value="1"/>
</dbReference>
<dbReference type="Gene3D" id="3.50.50.60">
    <property type="entry name" value="FAD/NAD(P)-binding domain"/>
    <property type="match status" value="1"/>
</dbReference>